<evidence type="ECO:0000313" key="2">
    <source>
        <dbReference type="Proteomes" id="UP000828390"/>
    </source>
</evidence>
<reference evidence="1" key="2">
    <citation type="submission" date="2020-11" db="EMBL/GenBank/DDBJ databases">
        <authorList>
            <person name="McCartney M.A."/>
            <person name="Auch B."/>
            <person name="Kono T."/>
            <person name="Mallez S."/>
            <person name="Becker A."/>
            <person name="Gohl D.M."/>
            <person name="Silverstein K.A.T."/>
            <person name="Koren S."/>
            <person name="Bechman K.B."/>
            <person name="Herman A."/>
            <person name="Abrahante J.E."/>
            <person name="Garbe J."/>
        </authorList>
    </citation>
    <scope>NUCLEOTIDE SEQUENCE</scope>
    <source>
        <strain evidence="1">Duluth1</strain>
        <tissue evidence="1">Whole animal</tissue>
    </source>
</reference>
<dbReference type="Proteomes" id="UP000828390">
    <property type="component" value="Unassembled WGS sequence"/>
</dbReference>
<organism evidence="1 2">
    <name type="scientific">Dreissena polymorpha</name>
    <name type="common">Zebra mussel</name>
    <name type="synonym">Mytilus polymorpha</name>
    <dbReference type="NCBI Taxonomy" id="45954"/>
    <lineage>
        <taxon>Eukaryota</taxon>
        <taxon>Metazoa</taxon>
        <taxon>Spiralia</taxon>
        <taxon>Lophotrochozoa</taxon>
        <taxon>Mollusca</taxon>
        <taxon>Bivalvia</taxon>
        <taxon>Autobranchia</taxon>
        <taxon>Heteroconchia</taxon>
        <taxon>Euheterodonta</taxon>
        <taxon>Imparidentia</taxon>
        <taxon>Neoheterodontei</taxon>
        <taxon>Myida</taxon>
        <taxon>Dreissenoidea</taxon>
        <taxon>Dreissenidae</taxon>
        <taxon>Dreissena</taxon>
    </lineage>
</organism>
<accession>A0A9D4JN84</accession>
<gene>
    <name evidence="1" type="ORF">DPMN_142163</name>
</gene>
<protein>
    <submittedName>
        <fullName evidence="1">Uncharacterized protein</fullName>
    </submittedName>
</protein>
<name>A0A9D4JN84_DREPO</name>
<sequence length="87" mass="9899">MDHHHPAWLPALLDAVKLQSGHSGPYGVDNMRRKYSRNNARAFHSARQHDIRLRPKHARADGIRGEITYCAVSGICFHRSNVSSRQN</sequence>
<dbReference type="AlphaFoldDB" id="A0A9D4JN84"/>
<proteinExistence type="predicted"/>
<comment type="caution">
    <text evidence="1">The sequence shown here is derived from an EMBL/GenBank/DDBJ whole genome shotgun (WGS) entry which is preliminary data.</text>
</comment>
<evidence type="ECO:0000313" key="1">
    <source>
        <dbReference type="EMBL" id="KAH3813697.1"/>
    </source>
</evidence>
<keyword evidence="2" id="KW-1185">Reference proteome</keyword>
<reference evidence="1" key="1">
    <citation type="journal article" date="2019" name="bioRxiv">
        <title>The Genome of the Zebra Mussel, Dreissena polymorpha: A Resource for Invasive Species Research.</title>
        <authorList>
            <person name="McCartney M.A."/>
            <person name="Auch B."/>
            <person name="Kono T."/>
            <person name="Mallez S."/>
            <person name="Zhang Y."/>
            <person name="Obille A."/>
            <person name="Becker A."/>
            <person name="Abrahante J.E."/>
            <person name="Garbe J."/>
            <person name="Badalamenti J.P."/>
            <person name="Herman A."/>
            <person name="Mangelson H."/>
            <person name="Liachko I."/>
            <person name="Sullivan S."/>
            <person name="Sone E.D."/>
            <person name="Koren S."/>
            <person name="Silverstein K.A.T."/>
            <person name="Beckman K.B."/>
            <person name="Gohl D.M."/>
        </authorList>
    </citation>
    <scope>NUCLEOTIDE SEQUENCE</scope>
    <source>
        <strain evidence="1">Duluth1</strain>
        <tissue evidence="1">Whole animal</tissue>
    </source>
</reference>
<dbReference type="EMBL" id="JAIWYP010000006">
    <property type="protein sequence ID" value="KAH3813697.1"/>
    <property type="molecule type" value="Genomic_DNA"/>
</dbReference>